<evidence type="ECO:0000313" key="9">
    <source>
        <dbReference type="Proteomes" id="UP000689129"/>
    </source>
</evidence>
<comment type="caution">
    <text evidence="8">The sequence shown here is derived from an EMBL/GenBank/DDBJ whole genome shotgun (WGS) entry which is preliminary data.</text>
</comment>
<comment type="subcellular location">
    <subcellularLocation>
        <location evidence="1">Membrane</location>
        <topology evidence="1">Multi-pass membrane protein</topology>
    </subcellularLocation>
</comment>
<gene>
    <name evidence="8" type="ORF">HYQ45_012529</name>
</gene>
<dbReference type="OrthoDB" id="1436450at2759"/>
<keyword evidence="3 5" id="KW-1133">Transmembrane helix</keyword>
<feature type="domain" description="EamA" evidence="6">
    <location>
        <begin position="120"/>
        <end position="182"/>
    </location>
</feature>
<feature type="transmembrane region" description="Helical" evidence="5">
    <location>
        <begin position="330"/>
        <end position="346"/>
    </location>
</feature>
<protein>
    <submittedName>
        <fullName evidence="8">Putative vacuolar membrane protein like</fullName>
    </submittedName>
</protein>
<name>A0A8I2ZDQ2_VERLO</name>
<evidence type="ECO:0000256" key="5">
    <source>
        <dbReference type="SAM" id="Phobius"/>
    </source>
</evidence>
<dbReference type="PANTHER" id="PTHR23051">
    <property type="entry name" value="SOLUTE CARRIER FAMILY 35, MEMBER F5"/>
    <property type="match status" value="1"/>
</dbReference>
<feature type="transmembrane region" description="Helical" evidence="5">
    <location>
        <begin position="133"/>
        <end position="155"/>
    </location>
</feature>
<keyword evidence="4 5" id="KW-0472">Membrane</keyword>
<dbReference type="InterPro" id="IPR025016">
    <property type="entry name" value="DUF3955"/>
</dbReference>
<evidence type="ECO:0000256" key="4">
    <source>
        <dbReference type="ARBA" id="ARBA00023136"/>
    </source>
</evidence>
<dbReference type="AlphaFoldDB" id="A0A8I2ZDQ2"/>
<feature type="transmembrane region" description="Helical" evidence="5">
    <location>
        <begin position="20"/>
        <end position="41"/>
    </location>
</feature>
<feature type="transmembrane region" description="Helical" evidence="5">
    <location>
        <begin position="275"/>
        <end position="296"/>
    </location>
</feature>
<feature type="transmembrane region" description="Helical" evidence="5">
    <location>
        <begin position="167"/>
        <end position="185"/>
    </location>
</feature>
<evidence type="ECO:0000256" key="3">
    <source>
        <dbReference type="ARBA" id="ARBA00022989"/>
    </source>
</evidence>
<proteinExistence type="predicted"/>
<dbReference type="EMBL" id="JAEMWZ010000289">
    <property type="protein sequence ID" value="KAG7127563.1"/>
    <property type="molecule type" value="Genomic_DNA"/>
</dbReference>
<feature type="transmembrane region" description="Helical" evidence="5">
    <location>
        <begin position="239"/>
        <end position="263"/>
    </location>
</feature>
<dbReference type="InterPro" id="IPR000620">
    <property type="entry name" value="EamA_dom"/>
</dbReference>
<feature type="transmembrane region" description="Helical" evidence="5">
    <location>
        <begin position="109"/>
        <end position="127"/>
    </location>
</feature>
<evidence type="ECO:0000256" key="1">
    <source>
        <dbReference type="ARBA" id="ARBA00004141"/>
    </source>
</evidence>
<feature type="domain" description="DUF3955" evidence="7">
    <location>
        <begin position="2"/>
        <end position="42"/>
    </location>
</feature>
<feature type="transmembrane region" description="Helical" evidence="5">
    <location>
        <begin position="205"/>
        <end position="227"/>
    </location>
</feature>
<dbReference type="PANTHER" id="PTHR23051:SF0">
    <property type="entry name" value="SOLUTE CARRIER FAMILY 35 MEMBER F5"/>
    <property type="match status" value="1"/>
</dbReference>
<dbReference type="GO" id="GO:0000329">
    <property type="term" value="C:fungal-type vacuole membrane"/>
    <property type="evidence" value="ECO:0007669"/>
    <property type="project" value="TreeGrafter"/>
</dbReference>
<dbReference type="Pfam" id="PF00892">
    <property type="entry name" value="EamA"/>
    <property type="match status" value="1"/>
</dbReference>
<evidence type="ECO:0000259" key="6">
    <source>
        <dbReference type="Pfam" id="PF00892"/>
    </source>
</evidence>
<evidence type="ECO:0000256" key="2">
    <source>
        <dbReference type="ARBA" id="ARBA00022692"/>
    </source>
</evidence>
<sequence length="365" mass="40739">MSNFLASYIFSDSTYDKPFFVVYLNTSVFAVNLVPMLVRFLRRHGLSGLRHEVSKAWHEREYGRTALLSPTAEDAERLLVDDEASAGGYTSGAIPNQPPSTERLNPRETAFLSFEFCMLWFIANYFASACLQYTSVASVTILTSTSSVWTLLFCAALRLETFSMRKLFGVLASLAGVVLISTMDLSGSSDESRGSFPHKTTGQIALGDGMAFLSAIIYGVYVTIMKWRVGNEERVDMQLFFGLVGLFNLIMLWPVFFILHWTGIETFEMPPTAEVWVIILVNAFSSFISDISWAYAMLLTTPVLVTVGLSLTIPLSLVGEMIQYSQHSGWVYWVGAAVVFISFVFVNHESKEEESTTEEDQVTAF</sequence>
<keyword evidence="2 5" id="KW-0812">Transmembrane</keyword>
<dbReference type="Pfam" id="PF13127">
    <property type="entry name" value="DUF3955"/>
    <property type="match status" value="1"/>
</dbReference>
<dbReference type="Proteomes" id="UP000689129">
    <property type="component" value="Unassembled WGS sequence"/>
</dbReference>
<accession>A0A8I2ZDQ2</accession>
<evidence type="ECO:0000259" key="7">
    <source>
        <dbReference type="Pfam" id="PF13127"/>
    </source>
</evidence>
<feature type="transmembrane region" description="Helical" evidence="5">
    <location>
        <begin position="303"/>
        <end position="324"/>
    </location>
</feature>
<reference evidence="8" key="1">
    <citation type="journal article" date="2021" name="Mol. Plant Pathol.">
        <title>A 20-kb lineage-specific genomic region tames virulence in pathogenic amphidiploid Verticillium longisporum.</title>
        <authorList>
            <person name="Harting R."/>
            <person name="Starke J."/>
            <person name="Kusch H."/>
            <person name="Poggeler S."/>
            <person name="Maurus I."/>
            <person name="Schluter R."/>
            <person name="Landesfeind M."/>
            <person name="Bulla I."/>
            <person name="Nowrousian M."/>
            <person name="de Jonge R."/>
            <person name="Stahlhut G."/>
            <person name="Hoff K.J."/>
            <person name="Asshauer K.P."/>
            <person name="Thurmer A."/>
            <person name="Stanke M."/>
            <person name="Daniel R."/>
            <person name="Morgenstern B."/>
            <person name="Thomma B.P.H.J."/>
            <person name="Kronstad J.W."/>
            <person name="Braus-Stromeyer S.A."/>
            <person name="Braus G.H."/>
        </authorList>
    </citation>
    <scope>NUCLEOTIDE SEQUENCE</scope>
    <source>
        <strain evidence="8">Vl32</strain>
    </source>
</reference>
<organism evidence="8 9">
    <name type="scientific">Verticillium longisporum</name>
    <name type="common">Verticillium dahliae var. longisporum</name>
    <dbReference type="NCBI Taxonomy" id="100787"/>
    <lineage>
        <taxon>Eukaryota</taxon>
        <taxon>Fungi</taxon>
        <taxon>Dikarya</taxon>
        <taxon>Ascomycota</taxon>
        <taxon>Pezizomycotina</taxon>
        <taxon>Sordariomycetes</taxon>
        <taxon>Hypocreomycetidae</taxon>
        <taxon>Glomerellales</taxon>
        <taxon>Plectosphaerellaceae</taxon>
        <taxon>Verticillium</taxon>
    </lineage>
</organism>
<evidence type="ECO:0000313" key="8">
    <source>
        <dbReference type="EMBL" id="KAG7127563.1"/>
    </source>
</evidence>